<dbReference type="Gene3D" id="1.25.40.10">
    <property type="entry name" value="Tetratricopeptide repeat domain"/>
    <property type="match status" value="1"/>
</dbReference>
<keyword evidence="1" id="KW-0802">TPR repeat</keyword>
<organism evidence="2 3">
    <name type="scientific">Saprospira grandis (strain Lewin)</name>
    <dbReference type="NCBI Taxonomy" id="984262"/>
    <lineage>
        <taxon>Bacteria</taxon>
        <taxon>Pseudomonadati</taxon>
        <taxon>Bacteroidota</taxon>
        <taxon>Saprospiria</taxon>
        <taxon>Saprospirales</taxon>
        <taxon>Saprospiraceae</taxon>
        <taxon>Saprospira</taxon>
    </lineage>
</organism>
<reference evidence="2 3" key="1">
    <citation type="journal article" date="2012" name="Stand. Genomic Sci.">
        <title>Complete genome sequencing and analysis of Saprospira grandis str. Lewin, a predatory marine bacterium.</title>
        <authorList>
            <person name="Saw J.H."/>
            <person name="Yuryev A."/>
            <person name="Kanbe M."/>
            <person name="Hou S."/>
            <person name="Young A.G."/>
            <person name="Aizawa S."/>
            <person name="Alam M."/>
        </authorList>
    </citation>
    <scope>NUCLEOTIDE SEQUENCE [LARGE SCALE GENOMIC DNA]</scope>
    <source>
        <strain evidence="2 3">Lewin</strain>
    </source>
</reference>
<dbReference type="HOGENOM" id="CLU_483855_0_0_10"/>
<feature type="repeat" description="TPR" evidence="1">
    <location>
        <begin position="75"/>
        <end position="108"/>
    </location>
</feature>
<sequence>MTKVELELALAQAMMSQPPQLSLAEELAQQALNDFPNEPFGYQYLIELGQNRKYPPYQMLEDCRIKLYQLELEPLEQLFQLAALKWQQSDFDAALLIYQQILEKDPQYVAALLGAGQYFLQIKEEAQKSLHFFYLALEIELSYEAIRSTAQAHFALEEYQRVIFFLEKLPLREEVDAEVLRLLAESYEALSQFDQALEQWKALCLAFPEDGRYYQSAACLLIQEKRYVSALQHSQRAIDLLGKDKLSDTFLEAAYRLYMTTGLPAKAIEVMQQLLLRFEGALIYELQLLQAERADNHARFPSHLAKLKQLDNPWIFNNCLLEEALYLLQQGKMAEAEAQLFGMLEQEGQGSLASYGLGILEQKRENWDAAFYYLYQAQEHEEERAAEQIAYYFGSYLKEKAQKIMAERAEEIKALLSLDDFAGVPRKAWQFSRLKEEPQEEGHPTEEQLERLKKQHIYFGPKAGIWRNEQGHYIRFAYALVAQQAPDVLDIQLYPLNGLTPLNCRLALREGELLCCIERQPIMVYQEEESLKPELIDALSQIGSAN</sequence>
<protein>
    <submittedName>
        <fullName evidence="2">TPR repeat-containing protein</fullName>
    </submittedName>
</protein>
<evidence type="ECO:0000313" key="3">
    <source>
        <dbReference type="Proteomes" id="UP000007519"/>
    </source>
</evidence>
<dbReference type="EMBL" id="CP002831">
    <property type="protein sequence ID" value="AFC25105.1"/>
    <property type="molecule type" value="Genomic_DNA"/>
</dbReference>
<dbReference type="KEGG" id="sgn:SGRA_2376"/>
<gene>
    <name evidence="2" type="ordered locus">SGRA_2376</name>
</gene>
<dbReference type="PROSITE" id="PS50005">
    <property type="entry name" value="TPR"/>
    <property type="match status" value="1"/>
</dbReference>
<dbReference type="STRING" id="984262.SGRA_2376"/>
<accession>H6L4T0</accession>
<dbReference type="RefSeq" id="WP_015692720.1">
    <property type="nucleotide sequence ID" value="NC_016940.1"/>
</dbReference>
<dbReference type="OrthoDB" id="9779074at2"/>
<proteinExistence type="predicted"/>
<dbReference type="Proteomes" id="UP000007519">
    <property type="component" value="Chromosome"/>
</dbReference>
<name>H6L4T0_SAPGL</name>
<evidence type="ECO:0000256" key="1">
    <source>
        <dbReference type="PROSITE-ProRule" id="PRU00339"/>
    </source>
</evidence>
<dbReference type="AlphaFoldDB" id="H6L4T0"/>
<dbReference type="InterPro" id="IPR019734">
    <property type="entry name" value="TPR_rpt"/>
</dbReference>
<keyword evidence="3" id="KW-1185">Reference proteome</keyword>
<dbReference type="eggNOG" id="COG4783">
    <property type="taxonomic scope" value="Bacteria"/>
</dbReference>
<dbReference type="SMART" id="SM00028">
    <property type="entry name" value="TPR"/>
    <property type="match status" value="4"/>
</dbReference>
<dbReference type="InterPro" id="IPR011990">
    <property type="entry name" value="TPR-like_helical_dom_sf"/>
</dbReference>
<dbReference type="SUPFAM" id="SSF48452">
    <property type="entry name" value="TPR-like"/>
    <property type="match status" value="1"/>
</dbReference>
<evidence type="ECO:0000313" key="2">
    <source>
        <dbReference type="EMBL" id="AFC25105.1"/>
    </source>
</evidence>